<evidence type="ECO:0000313" key="1">
    <source>
        <dbReference type="EMBL" id="KAI4865646.1"/>
    </source>
</evidence>
<gene>
    <name evidence="1" type="ORF">F4820DRAFT_447853</name>
</gene>
<accession>A0ACB9Z2Q9</accession>
<keyword evidence="2" id="KW-1185">Reference proteome</keyword>
<name>A0ACB9Z2Q9_9PEZI</name>
<organism evidence="1 2">
    <name type="scientific">Hypoxylon rubiginosum</name>
    <dbReference type="NCBI Taxonomy" id="110542"/>
    <lineage>
        <taxon>Eukaryota</taxon>
        <taxon>Fungi</taxon>
        <taxon>Dikarya</taxon>
        <taxon>Ascomycota</taxon>
        <taxon>Pezizomycotina</taxon>
        <taxon>Sordariomycetes</taxon>
        <taxon>Xylariomycetidae</taxon>
        <taxon>Xylariales</taxon>
        <taxon>Hypoxylaceae</taxon>
        <taxon>Hypoxylon</taxon>
    </lineage>
</organism>
<dbReference type="EMBL" id="MU393469">
    <property type="protein sequence ID" value="KAI4865646.1"/>
    <property type="molecule type" value="Genomic_DNA"/>
</dbReference>
<proteinExistence type="predicted"/>
<evidence type="ECO:0000313" key="2">
    <source>
        <dbReference type="Proteomes" id="UP001497700"/>
    </source>
</evidence>
<comment type="caution">
    <text evidence="1">The sequence shown here is derived from an EMBL/GenBank/DDBJ whole genome shotgun (WGS) entry which is preliminary data.</text>
</comment>
<reference evidence="1 2" key="1">
    <citation type="journal article" date="2022" name="New Phytol.">
        <title>Ecological generalism drives hyperdiversity of secondary metabolite gene clusters in xylarialean endophytes.</title>
        <authorList>
            <person name="Franco M.E.E."/>
            <person name="Wisecaver J.H."/>
            <person name="Arnold A.E."/>
            <person name="Ju Y.M."/>
            <person name="Slot J.C."/>
            <person name="Ahrendt S."/>
            <person name="Moore L.P."/>
            <person name="Eastman K.E."/>
            <person name="Scott K."/>
            <person name="Konkel Z."/>
            <person name="Mondo S.J."/>
            <person name="Kuo A."/>
            <person name="Hayes R.D."/>
            <person name="Haridas S."/>
            <person name="Andreopoulos B."/>
            <person name="Riley R."/>
            <person name="LaButti K."/>
            <person name="Pangilinan J."/>
            <person name="Lipzen A."/>
            <person name="Amirebrahimi M."/>
            <person name="Yan J."/>
            <person name="Adam C."/>
            <person name="Keymanesh K."/>
            <person name="Ng V."/>
            <person name="Louie K."/>
            <person name="Northen T."/>
            <person name="Drula E."/>
            <person name="Henrissat B."/>
            <person name="Hsieh H.M."/>
            <person name="Youens-Clark K."/>
            <person name="Lutzoni F."/>
            <person name="Miadlikowska J."/>
            <person name="Eastwood D.C."/>
            <person name="Hamelin R.C."/>
            <person name="Grigoriev I.V."/>
            <person name="U'Ren J.M."/>
        </authorList>
    </citation>
    <scope>NUCLEOTIDE SEQUENCE [LARGE SCALE GENOMIC DNA]</scope>
    <source>
        <strain evidence="1 2">CBS 119005</strain>
    </source>
</reference>
<sequence>MAQDPEEYEHVDAKSEDEKEDTTTSDTSSDASAAADADVDHDAEDAPSLVRRQARILDACRRRDIDDLQAIAISNGGFISDKIRSQAWPVLLGCRVDDERGEQKEEASDSWTGLPRHRDEDQVKLDVDRSFVYYPSAEERTTEPTQAQLDSKRAELSDLITEVLRRQPYLCYFQGYHDICQVLLLVLPGRATRAAAAARLSALRIRDFMLPTLAPAVAHLRLIPDLLGAVDPALAAHLSRVEPYFALADTLTMFAHNVQRYGDIARLFDALLAREQVFSIYIFARIVLRRRAELVALDEPDVLHFTVSKIPQDLDLESVIAEAAALFDAHPPESLRSWRRVSKASALKTARDVKVCAAQSLGDGRAFFKRQMREMRWAERREKVLRAAWVNRRIILAVAVAAGAVYFRKAPIWASLVSWSAPARNR</sequence>
<protein>
    <submittedName>
        <fullName evidence="1">Uncharacterized protein</fullName>
    </submittedName>
</protein>
<dbReference type="Proteomes" id="UP001497700">
    <property type="component" value="Unassembled WGS sequence"/>
</dbReference>